<dbReference type="InterPro" id="IPR050393">
    <property type="entry name" value="MFP_Efflux_Pump"/>
</dbReference>
<evidence type="ECO:0000259" key="5">
    <source>
        <dbReference type="Pfam" id="PF25963"/>
    </source>
</evidence>
<accession>A0A1J5MWI1</accession>
<dbReference type="PANTHER" id="PTHR30367:SF1">
    <property type="entry name" value="MULTIDRUG RESISTANCE PROTEIN MDTN"/>
    <property type="match status" value="1"/>
</dbReference>
<feature type="coiled-coil region" evidence="2">
    <location>
        <begin position="84"/>
        <end position="115"/>
    </location>
</feature>
<dbReference type="InterPro" id="IPR058624">
    <property type="entry name" value="MdtA-like_HH"/>
</dbReference>
<evidence type="ECO:0000256" key="1">
    <source>
        <dbReference type="ARBA" id="ARBA00004167"/>
    </source>
</evidence>
<keyword evidence="2" id="KW-0175">Coiled coil</keyword>
<evidence type="ECO:0000259" key="4">
    <source>
        <dbReference type="Pfam" id="PF25917"/>
    </source>
</evidence>
<dbReference type="Proteomes" id="UP000181901">
    <property type="component" value="Unassembled WGS sequence"/>
</dbReference>
<dbReference type="AlphaFoldDB" id="A0A1J5MWI1"/>
<evidence type="ECO:0000259" key="3">
    <source>
        <dbReference type="Pfam" id="PF25876"/>
    </source>
</evidence>
<gene>
    <name evidence="6" type="primary">mdtN</name>
    <name evidence="6" type="ORF">BerOc1_02253</name>
</gene>
<organism evidence="6 7">
    <name type="scientific">Pseudodesulfovibrio hydrargyri</name>
    <dbReference type="NCBI Taxonomy" id="2125990"/>
    <lineage>
        <taxon>Bacteria</taxon>
        <taxon>Pseudomonadati</taxon>
        <taxon>Thermodesulfobacteriota</taxon>
        <taxon>Desulfovibrionia</taxon>
        <taxon>Desulfovibrionales</taxon>
        <taxon>Desulfovibrionaceae</taxon>
    </lineage>
</organism>
<keyword evidence="7" id="KW-1185">Reference proteome</keyword>
<evidence type="ECO:0000313" key="6">
    <source>
        <dbReference type="EMBL" id="OIQ50322.1"/>
    </source>
</evidence>
<dbReference type="GO" id="GO:0055085">
    <property type="term" value="P:transmembrane transport"/>
    <property type="evidence" value="ECO:0007669"/>
    <property type="project" value="InterPro"/>
</dbReference>
<reference evidence="6 7" key="1">
    <citation type="submission" date="2015-09" db="EMBL/GenBank/DDBJ databases">
        <title>Genome of Desulfovibrio dechloracetivorans BerOc1, a mercury methylating strain isolated from highly hydrocarbons and metals contaminated coastal sediments.</title>
        <authorList>
            <person name="Goni Urriza M."/>
            <person name="Gassie C."/>
            <person name="Bouchez O."/>
            <person name="Klopp C."/>
            <person name="Ranchou-Peyruse A."/>
            <person name="Remy G."/>
        </authorList>
    </citation>
    <scope>NUCLEOTIDE SEQUENCE [LARGE SCALE GENOMIC DNA]</scope>
    <source>
        <strain evidence="6 7">BerOc1</strain>
    </source>
</reference>
<dbReference type="SUPFAM" id="SSF111369">
    <property type="entry name" value="HlyD-like secretion proteins"/>
    <property type="match status" value="2"/>
</dbReference>
<dbReference type="Gene3D" id="2.40.50.100">
    <property type="match status" value="1"/>
</dbReference>
<dbReference type="PANTHER" id="PTHR30367">
    <property type="entry name" value="P-HYDROXYBENZOIC ACID EFFLUX PUMP SUBUNIT AAEA-RELATED"/>
    <property type="match status" value="1"/>
</dbReference>
<dbReference type="Gene3D" id="1.10.287.470">
    <property type="entry name" value="Helix hairpin bin"/>
    <property type="match status" value="2"/>
</dbReference>
<feature type="coiled-coil region" evidence="2">
    <location>
        <begin position="164"/>
        <end position="198"/>
    </location>
</feature>
<dbReference type="Pfam" id="PF25963">
    <property type="entry name" value="Beta-barrel_AAEA"/>
    <property type="match status" value="1"/>
</dbReference>
<protein>
    <submittedName>
        <fullName evidence="6">Multidrug resistance protein MdtN</fullName>
    </submittedName>
</protein>
<dbReference type="EMBL" id="LKAQ01000004">
    <property type="protein sequence ID" value="OIQ50322.1"/>
    <property type="molecule type" value="Genomic_DNA"/>
</dbReference>
<dbReference type="Pfam" id="PF25917">
    <property type="entry name" value="BSH_RND"/>
    <property type="match status" value="1"/>
</dbReference>
<dbReference type="InterPro" id="IPR058625">
    <property type="entry name" value="MdtA-like_BSH"/>
</dbReference>
<sequence>MKPHLRKWLLTGLVVLCAVLAVALRYREHIFNPWTRDGQVRADVVQIVPRISGPIVDLHVVDNQFVHKGDLLFEIDPRTYSAALDEAKANLDQADDQVQNRLEQVNSAAAALEQAQTRVRNAQFGLTSAQAHHEEASRDLGRFKTLLEDGTVARRDYDMNRETAVTAEAQLNQAKAQLDQAKAAKIQAEAELGQAKAVLGAAGRDNPLLREALARWEQARLNLEFTKVRAPVDGWVTNLTLRQGSQAVANQAMLALIDADSFWVAGYFREPSLAHIKKGDKAVVTLMTYPDTQISGTVDSIGYGISQADGSPGHELLPSVSPTFEWIRLAQRIPVRIHLDQVPPAIALRVGSTASVLVKTR</sequence>
<dbReference type="OrthoDB" id="9811754at2"/>
<comment type="caution">
    <text evidence="6">The sequence shown here is derived from an EMBL/GenBank/DDBJ whole genome shotgun (WGS) entry which is preliminary data.</text>
</comment>
<feature type="domain" description="Multidrug resistance protein MdtA-like barrel-sandwich hybrid" evidence="4">
    <location>
        <begin position="44"/>
        <end position="256"/>
    </location>
</feature>
<feature type="domain" description="p-hydroxybenzoic acid efflux pump subunit AaeA-like beta-barrel" evidence="5">
    <location>
        <begin position="261"/>
        <end position="358"/>
    </location>
</feature>
<feature type="domain" description="Multidrug resistance protein MdtA-like alpha-helical hairpin" evidence="3">
    <location>
        <begin position="121"/>
        <end position="182"/>
    </location>
</feature>
<dbReference type="Gene3D" id="2.40.30.170">
    <property type="match status" value="1"/>
</dbReference>
<dbReference type="RefSeq" id="WP_071545774.1">
    <property type="nucleotide sequence ID" value="NZ_LKAQ01000004.1"/>
</dbReference>
<name>A0A1J5MWI1_9BACT</name>
<dbReference type="Pfam" id="PF25876">
    <property type="entry name" value="HH_MFP_RND"/>
    <property type="match status" value="1"/>
</dbReference>
<evidence type="ECO:0000313" key="7">
    <source>
        <dbReference type="Proteomes" id="UP000181901"/>
    </source>
</evidence>
<proteinExistence type="predicted"/>
<evidence type="ECO:0000256" key="2">
    <source>
        <dbReference type="SAM" id="Coils"/>
    </source>
</evidence>
<comment type="subcellular location">
    <subcellularLocation>
        <location evidence="1">Membrane</location>
        <topology evidence="1">Single-pass membrane protein</topology>
    </subcellularLocation>
</comment>
<dbReference type="InterPro" id="IPR058634">
    <property type="entry name" value="AaeA-lik-b-barrel"/>
</dbReference>